<sequence length="197" mass="22201">MASFSILWLVIALRITQAHEGLVHCNCKSGSAQRGDDVTMTCNNIQDLKCIKVMECKESFKECNESLAHIEVNISNTSVESALGLLKFHHTNGTSEFRPDRRQNGGCYCMTVVAANGRITPSDCYVKLNGEGPEQKSTEQTQDFGNQTMDSSHMAKSQEMYQDSPKIWYMLLIIVALAGAITFYIYMRRRTRQMQIV</sequence>
<keyword evidence="3" id="KW-0732">Signal</keyword>
<keyword evidence="2" id="KW-1133">Transmembrane helix</keyword>
<evidence type="ECO:0000256" key="2">
    <source>
        <dbReference type="SAM" id="Phobius"/>
    </source>
</evidence>
<proteinExistence type="predicted"/>
<dbReference type="AlphaFoldDB" id="A0A974BTK2"/>
<dbReference type="Proteomes" id="UP000694892">
    <property type="component" value="Chromosome 9_10S"/>
</dbReference>
<evidence type="ECO:0000256" key="1">
    <source>
        <dbReference type="SAM" id="MobiDB-lite"/>
    </source>
</evidence>
<feature type="region of interest" description="Disordered" evidence="1">
    <location>
        <begin position="130"/>
        <end position="152"/>
    </location>
</feature>
<evidence type="ECO:0000313" key="5">
    <source>
        <dbReference type="Proteomes" id="UP000694892"/>
    </source>
</evidence>
<evidence type="ECO:0000313" key="4">
    <source>
        <dbReference type="EMBL" id="OCT60744.1"/>
    </source>
</evidence>
<protein>
    <submittedName>
        <fullName evidence="4">Uncharacterized protein</fullName>
    </submittedName>
</protein>
<feature type="compositionally biased region" description="Polar residues" evidence="1">
    <location>
        <begin position="138"/>
        <end position="152"/>
    </location>
</feature>
<feature type="transmembrane region" description="Helical" evidence="2">
    <location>
        <begin position="167"/>
        <end position="187"/>
    </location>
</feature>
<feature type="signal peptide" evidence="3">
    <location>
        <begin position="1"/>
        <end position="18"/>
    </location>
</feature>
<evidence type="ECO:0000256" key="3">
    <source>
        <dbReference type="SAM" id="SignalP"/>
    </source>
</evidence>
<organism evidence="4 5">
    <name type="scientific">Xenopus laevis</name>
    <name type="common">African clawed frog</name>
    <dbReference type="NCBI Taxonomy" id="8355"/>
    <lineage>
        <taxon>Eukaryota</taxon>
        <taxon>Metazoa</taxon>
        <taxon>Chordata</taxon>
        <taxon>Craniata</taxon>
        <taxon>Vertebrata</taxon>
        <taxon>Euteleostomi</taxon>
        <taxon>Amphibia</taxon>
        <taxon>Batrachia</taxon>
        <taxon>Anura</taxon>
        <taxon>Pipoidea</taxon>
        <taxon>Pipidae</taxon>
        <taxon>Xenopodinae</taxon>
        <taxon>Xenopus</taxon>
        <taxon>Xenopus</taxon>
    </lineage>
</organism>
<dbReference type="EMBL" id="CM004483">
    <property type="protein sequence ID" value="OCT60744.1"/>
    <property type="molecule type" value="Genomic_DNA"/>
</dbReference>
<name>A0A974BTK2_XENLA</name>
<keyword evidence="2" id="KW-0472">Membrane</keyword>
<reference evidence="5" key="1">
    <citation type="journal article" date="2016" name="Nature">
        <title>Genome evolution in the allotetraploid frog Xenopus laevis.</title>
        <authorList>
            <person name="Session A.M."/>
            <person name="Uno Y."/>
            <person name="Kwon T."/>
            <person name="Chapman J.A."/>
            <person name="Toyoda A."/>
            <person name="Takahashi S."/>
            <person name="Fukui A."/>
            <person name="Hikosaka A."/>
            <person name="Suzuki A."/>
            <person name="Kondo M."/>
            <person name="van Heeringen S.J."/>
            <person name="Quigley I."/>
            <person name="Heinz S."/>
            <person name="Ogino H."/>
            <person name="Ochi H."/>
            <person name="Hellsten U."/>
            <person name="Lyons J.B."/>
            <person name="Simakov O."/>
            <person name="Putnam N."/>
            <person name="Stites J."/>
            <person name="Kuroki Y."/>
            <person name="Tanaka T."/>
            <person name="Michiue T."/>
            <person name="Watanabe M."/>
            <person name="Bogdanovic O."/>
            <person name="Lister R."/>
            <person name="Georgiou G."/>
            <person name="Paranjpe S.S."/>
            <person name="van Kruijsbergen I."/>
            <person name="Shu S."/>
            <person name="Carlson J."/>
            <person name="Kinoshita T."/>
            <person name="Ohta Y."/>
            <person name="Mawaribuchi S."/>
            <person name="Jenkins J."/>
            <person name="Grimwood J."/>
            <person name="Schmutz J."/>
            <person name="Mitros T."/>
            <person name="Mozaffari S.V."/>
            <person name="Suzuki Y."/>
            <person name="Haramoto Y."/>
            <person name="Yamamoto T.S."/>
            <person name="Takagi C."/>
            <person name="Heald R."/>
            <person name="Miller K."/>
            <person name="Haudenschild C."/>
            <person name="Kitzman J."/>
            <person name="Nakayama T."/>
            <person name="Izutsu Y."/>
            <person name="Robert J."/>
            <person name="Fortriede J."/>
            <person name="Burns K."/>
            <person name="Lotay V."/>
            <person name="Karimi K."/>
            <person name="Yasuoka Y."/>
            <person name="Dichmann D.S."/>
            <person name="Flajnik M.F."/>
            <person name="Houston D.W."/>
            <person name="Shendure J."/>
            <person name="DuPasquier L."/>
            <person name="Vize P.D."/>
            <person name="Zorn A.M."/>
            <person name="Ito M."/>
            <person name="Marcotte E.M."/>
            <person name="Wallingford J.B."/>
            <person name="Ito Y."/>
            <person name="Asashima M."/>
            <person name="Ueno N."/>
            <person name="Matsuda Y."/>
            <person name="Veenstra G.J."/>
            <person name="Fujiyama A."/>
            <person name="Harland R.M."/>
            <person name="Taira M."/>
            <person name="Rokhsar D.S."/>
        </authorList>
    </citation>
    <scope>NUCLEOTIDE SEQUENCE [LARGE SCALE GENOMIC DNA]</scope>
    <source>
        <strain evidence="5">J</strain>
    </source>
</reference>
<feature type="chain" id="PRO_5037501707" evidence="3">
    <location>
        <begin position="19"/>
        <end position="197"/>
    </location>
</feature>
<keyword evidence="2" id="KW-0812">Transmembrane</keyword>
<accession>A0A974BTK2</accession>
<gene>
    <name evidence="4" type="ORF">XELAEV_18046766mg</name>
</gene>